<evidence type="ECO:0000256" key="1">
    <source>
        <dbReference type="SAM" id="MobiDB-lite"/>
    </source>
</evidence>
<feature type="compositionally biased region" description="Polar residues" evidence="1">
    <location>
        <begin position="108"/>
        <end position="128"/>
    </location>
</feature>
<keyword evidence="4" id="KW-1185">Reference proteome</keyword>
<feature type="signal peptide" evidence="2">
    <location>
        <begin position="1"/>
        <end position="18"/>
    </location>
</feature>
<dbReference type="AlphaFoldDB" id="A0AAN7SJU6"/>
<organism evidence="3 4">
    <name type="scientific">Mycteria americana</name>
    <name type="common">Wood stork</name>
    <dbReference type="NCBI Taxonomy" id="33587"/>
    <lineage>
        <taxon>Eukaryota</taxon>
        <taxon>Metazoa</taxon>
        <taxon>Chordata</taxon>
        <taxon>Craniata</taxon>
        <taxon>Vertebrata</taxon>
        <taxon>Euteleostomi</taxon>
        <taxon>Archelosauria</taxon>
        <taxon>Archosauria</taxon>
        <taxon>Dinosauria</taxon>
        <taxon>Saurischia</taxon>
        <taxon>Theropoda</taxon>
        <taxon>Coelurosauria</taxon>
        <taxon>Aves</taxon>
        <taxon>Neognathae</taxon>
        <taxon>Neoaves</taxon>
        <taxon>Aequornithes</taxon>
        <taxon>Ciconiiformes</taxon>
        <taxon>Ciconiidae</taxon>
        <taxon>Mycteria</taxon>
    </lineage>
</organism>
<feature type="chain" id="PRO_5042859932" description="Secreted protein" evidence="2">
    <location>
        <begin position="19"/>
        <end position="137"/>
    </location>
</feature>
<evidence type="ECO:0000256" key="2">
    <source>
        <dbReference type="SAM" id="SignalP"/>
    </source>
</evidence>
<evidence type="ECO:0000313" key="4">
    <source>
        <dbReference type="Proteomes" id="UP001333110"/>
    </source>
</evidence>
<keyword evidence="2" id="KW-0732">Signal</keyword>
<feature type="region of interest" description="Disordered" evidence="1">
    <location>
        <begin position="43"/>
        <end position="83"/>
    </location>
</feature>
<evidence type="ECO:0000313" key="3">
    <source>
        <dbReference type="EMBL" id="KAK4830838.1"/>
    </source>
</evidence>
<feature type="region of interest" description="Disordered" evidence="1">
    <location>
        <begin position="108"/>
        <end position="137"/>
    </location>
</feature>
<accession>A0AAN7SJU6</accession>
<dbReference type="EMBL" id="JAUNZN010000001">
    <property type="protein sequence ID" value="KAK4830838.1"/>
    <property type="molecule type" value="Genomic_DNA"/>
</dbReference>
<sequence length="137" mass="14515">MGTITSLVLLATLFLIQARMPLAFLATWAHCHLIFSQLSTSTPRSFSAGQLSSHSSPMPKQCSKARAKKSRDSPGMADATADPLVRSTAPLLVPTTLPIPECSLTSFKTTSAQAGPPGQTQCNHGTVHTSKEEPLRG</sequence>
<protein>
    <recommendedName>
        <fullName evidence="5">Secreted protein</fullName>
    </recommendedName>
</protein>
<feature type="compositionally biased region" description="Polar residues" evidence="1">
    <location>
        <begin position="43"/>
        <end position="58"/>
    </location>
</feature>
<gene>
    <name evidence="3" type="ORF">QYF61_013767</name>
</gene>
<reference evidence="3 4" key="1">
    <citation type="journal article" date="2023" name="J. Hered.">
        <title>Chromosome-level genome of the wood stork (Mycteria americana) provides insight into avian chromosome evolution.</title>
        <authorList>
            <person name="Flamio R. Jr."/>
            <person name="Ramstad K.M."/>
        </authorList>
    </citation>
    <scope>NUCLEOTIDE SEQUENCE [LARGE SCALE GENOMIC DNA]</scope>
    <source>
        <strain evidence="3">JAX WOST 10</strain>
    </source>
</reference>
<comment type="caution">
    <text evidence="3">The sequence shown here is derived from an EMBL/GenBank/DDBJ whole genome shotgun (WGS) entry which is preliminary data.</text>
</comment>
<dbReference type="Proteomes" id="UP001333110">
    <property type="component" value="Unassembled WGS sequence"/>
</dbReference>
<proteinExistence type="predicted"/>
<name>A0AAN7SJU6_MYCAM</name>
<evidence type="ECO:0008006" key="5">
    <source>
        <dbReference type="Google" id="ProtNLM"/>
    </source>
</evidence>